<evidence type="ECO:0000256" key="3">
    <source>
        <dbReference type="ARBA" id="ARBA00001941"/>
    </source>
</evidence>
<comment type="cofactor">
    <cofactor evidence="5">
        <name>Fe(2+)</name>
        <dbReference type="ChEBI" id="CHEBI:29033"/>
    </cofactor>
</comment>
<comment type="cofactor">
    <cofactor evidence="2">
        <name>Mn(2+)</name>
        <dbReference type="ChEBI" id="CHEBI:29035"/>
    </cofactor>
</comment>
<sequence>MTDDLRGPLVAPSLLAADAGRLADQAALVIDAGARMLHIDVMDGHFVPPLALGPQVVRGLRDSGAHLEVHLMVERPERTQIADFAAAGAGTIIIHHEATPHVDYALQAIRAAGCLAGLAVTPSTPVEVFREVDVDVALLMTVNPGWGGQRFLPGSLEKLRRLRQIVGPDVEIEVDGGVDVTTAGLVAAAGATRFVAGTAVFGAPDPQAAFLEISAIVGD</sequence>
<dbReference type="GO" id="GO:0046872">
    <property type="term" value="F:metal ion binding"/>
    <property type="evidence" value="ECO:0007669"/>
    <property type="project" value="UniProtKB-KW"/>
</dbReference>
<keyword evidence="9" id="KW-0413">Isomerase</keyword>
<dbReference type="InterPro" id="IPR013785">
    <property type="entry name" value="Aldolase_TIM"/>
</dbReference>
<evidence type="ECO:0000256" key="8">
    <source>
        <dbReference type="ARBA" id="ARBA00022723"/>
    </source>
</evidence>
<gene>
    <name evidence="10" type="ORF">UFOPK3674_00860</name>
</gene>
<keyword evidence="8" id="KW-0479">Metal-binding</keyword>
<evidence type="ECO:0000313" key="10">
    <source>
        <dbReference type="EMBL" id="CAB4926199.1"/>
    </source>
</evidence>
<dbReference type="EC" id="5.1.3.1" evidence="7"/>
<comment type="cofactor">
    <cofactor evidence="4">
        <name>Zn(2+)</name>
        <dbReference type="ChEBI" id="CHEBI:29105"/>
    </cofactor>
</comment>
<comment type="cofactor">
    <cofactor evidence="3">
        <name>Co(2+)</name>
        <dbReference type="ChEBI" id="CHEBI:48828"/>
    </cofactor>
</comment>
<dbReference type="FunFam" id="3.20.20.70:FF:000004">
    <property type="entry name" value="Ribulose-phosphate 3-epimerase"/>
    <property type="match status" value="1"/>
</dbReference>
<proteinExistence type="inferred from homology"/>
<dbReference type="AlphaFoldDB" id="A0A6J7I655"/>
<name>A0A6J7I655_9ZZZZ</name>
<dbReference type="GO" id="GO:0006098">
    <property type="term" value="P:pentose-phosphate shunt"/>
    <property type="evidence" value="ECO:0007669"/>
    <property type="project" value="InterPro"/>
</dbReference>
<dbReference type="GO" id="GO:0004750">
    <property type="term" value="F:D-ribulose-phosphate 3-epimerase activity"/>
    <property type="evidence" value="ECO:0007669"/>
    <property type="project" value="UniProtKB-EC"/>
</dbReference>
<dbReference type="PROSITE" id="PS01086">
    <property type="entry name" value="RIBUL_P_3_EPIMER_2"/>
    <property type="match status" value="1"/>
</dbReference>
<organism evidence="10">
    <name type="scientific">freshwater metagenome</name>
    <dbReference type="NCBI Taxonomy" id="449393"/>
    <lineage>
        <taxon>unclassified sequences</taxon>
        <taxon>metagenomes</taxon>
        <taxon>ecological metagenomes</taxon>
    </lineage>
</organism>
<evidence type="ECO:0000256" key="9">
    <source>
        <dbReference type="ARBA" id="ARBA00023235"/>
    </source>
</evidence>
<dbReference type="CDD" id="cd00429">
    <property type="entry name" value="RPE"/>
    <property type="match status" value="1"/>
</dbReference>
<evidence type="ECO:0000256" key="2">
    <source>
        <dbReference type="ARBA" id="ARBA00001936"/>
    </source>
</evidence>
<dbReference type="GO" id="GO:0005737">
    <property type="term" value="C:cytoplasm"/>
    <property type="evidence" value="ECO:0007669"/>
    <property type="project" value="UniProtKB-ARBA"/>
</dbReference>
<dbReference type="NCBIfam" id="TIGR01163">
    <property type="entry name" value="rpe"/>
    <property type="match status" value="1"/>
</dbReference>
<evidence type="ECO:0000256" key="7">
    <source>
        <dbReference type="ARBA" id="ARBA00013188"/>
    </source>
</evidence>
<comment type="catalytic activity">
    <reaction evidence="1">
        <text>D-ribulose 5-phosphate = D-xylulose 5-phosphate</text>
        <dbReference type="Rhea" id="RHEA:13677"/>
        <dbReference type="ChEBI" id="CHEBI:57737"/>
        <dbReference type="ChEBI" id="CHEBI:58121"/>
        <dbReference type="EC" id="5.1.3.1"/>
    </reaction>
</comment>
<evidence type="ECO:0000256" key="1">
    <source>
        <dbReference type="ARBA" id="ARBA00001782"/>
    </source>
</evidence>
<dbReference type="EMBL" id="CAFBMX010000004">
    <property type="protein sequence ID" value="CAB4926199.1"/>
    <property type="molecule type" value="Genomic_DNA"/>
</dbReference>
<accession>A0A6J7I655</accession>
<evidence type="ECO:0000256" key="5">
    <source>
        <dbReference type="ARBA" id="ARBA00001954"/>
    </source>
</evidence>
<reference evidence="10" key="1">
    <citation type="submission" date="2020-05" db="EMBL/GenBank/DDBJ databases">
        <authorList>
            <person name="Chiriac C."/>
            <person name="Salcher M."/>
            <person name="Ghai R."/>
            <person name="Kavagutti S V."/>
        </authorList>
    </citation>
    <scope>NUCLEOTIDE SEQUENCE</scope>
</reference>
<evidence type="ECO:0000256" key="6">
    <source>
        <dbReference type="ARBA" id="ARBA00009541"/>
    </source>
</evidence>
<protein>
    <recommendedName>
        <fullName evidence="7">ribulose-phosphate 3-epimerase</fullName>
        <ecNumber evidence="7">5.1.3.1</ecNumber>
    </recommendedName>
</protein>
<dbReference type="InterPro" id="IPR011060">
    <property type="entry name" value="RibuloseP-bd_barrel"/>
</dbReference>
<evidence type="ECO:0000256" key="4">
    <source>
        <dbReference type="ARBA" id="ARBA00001947"/>
    </source>
</evidence>
<dbReference type="InterPro" id="IPR000056">
    <property type="entry name" value="Ribul_P_3_epim-like"/>
</dbReference>
<dbReference type="PANTHER" id="PTHR11749">
    <property type="entry name" value="RIBULOSE-5-PHOSPHATE-3-EPIMERASE"/>
    <property type="match status" value="1"/>
</dbReference>
<dbReference type="InterPro" id="IPR026019">
    <property type="entry name" value="Ribul_P_3_epim"/>
</dbReference>
<dbReference type="Pfam" id="PF00834">
    <property type="entry name" value="Ribul_P_3_epim"/>
    <property type="match status" value="1"/>
</dbReference>
<dbReference type="NCBIfam" id="NF004076">
    <property type="entry name" value="PRK05581.1-4"/>
    <property type="match status" value="1"/>
</dbReference>
<dbReference type="Gene3D" id="3.20.20.70">
    <property type="entry name" value="Aldolase class I"/>
    <property type="match status" value="1"/>
</dbReference>
<dbReference type="SUPFAM" id="SSF51366">
    <property type="entry name" value="Ribulose-phoshate binding barrel"/>
    <property type="match status" value="1"/>
</dbReference>
<dbReference type="GO" id="GO:0005975">
    <property type="term" value="P:carbohydrate metabolic process"/>
    <property type="evidence" value="ECO:0007669"/>
    <property type="project" value="InterPro"/>
</dbReference>
<dbReference type="HAMAP" id="MF_02227">
    <property type="entry name" value="RPE"/>
    <property type="match status" value="1"/>
</dbReference>
<comment type="similarity">
    <text evidence="6">Belongs to the ribulose-phosphate 3-epimerase family.</text>
</comment>